<dbReference type="Gene3D" id="1.10.390.10">
    <property type="entry name" value="Neutral Protease Domain 2"/>
    <property type="match status" value="1"/>
</dbReference>
<sequence length="949" mass="112650">MSIERVDKLFNCFKSLLFVFFYFILFKNSYSQNGNLSNKIVVEADVEKKKLSYNQKVKFKNIYPKTLNYIYLYSWVNSVKNNTPFANERIFAEKDDLYWSKYESQGDVIDLKIDNSKIESYNFLKDHPDVLEIKLSESLIEGDSIEFELSYVVKVPDSKYTEYGIYEDKWHLKYTNFYLSSFIGDQWVYYSRKMEEDISILSSEYDVSFSIPKDWELHSNLSEKSVYESGNSKVYNLSSPKEKEIEFVLFPKKSKIEFANYKIDDKTILTEFSNNEVEYDKKIFFLENHIKFLARHLLPLGDRKILINKKDLKDQGFLGVEVISFLKAFSDEFLWDIKIFKAIASKYLKEIMDIDYRKNSWIYKGILNFLEVKYIQENYPGKKIVGALSNWFFINSFHFSDVKFNERHKFSYLYMARKGLDQPISTPLDSLSFLNRSGISGSKAALGFLYLEDYLGQDKFQRSLKDFILNSSNPHDRSSDLEEIKKSLLSNSDKNTDWFFGDFLNTQRVMDFELSHVENMRDSTYISVKNKGISVPFKVLAFKDDKVSFSKWYYNSTGDKNTMAIPNIDYDKIQVNDAYLTSEYSFSDNVIYPKKFFQRSWSIGLFGDMTKHDAYQTFITPNLDWNNYDKLLLGLEINNNRIVVPSLFEYLLRPYYSSGTSKLSGVGSFSYSWISDNDNFWREIKANYNFSYLHYDVNMPYFRQSFGLKINLNTPKNNTNLYSNVILRYLYIEKERKKSVDVDKVFNARYTLRKYNILYNYYYEFDLKASRKFVNIHLDHRSRIKYMKDNRVSYRVYLGAFLYNNTTDDYYSFSLGNSRDYLFDHKYFGRSAKEGFLSQQFIISEGGFKIKNSEFANRFIASLNTTITLWKWMELYGDLAYLKRDNQNEKYFYETGIRLNLVEDFLEFYFPLKSSIVENIFTKNYYENIRFVITLNLGKIIAKLSKGYY</sequence>
<keyword evidence="3" id="KW-1185">Reference proteome</keyword>
<dbReference type="KEGG" id="ise:JBKA6_0993"/>
<evidence type="ECO:0008006" key="4">
    <source>
        <dbReference type="Google" id="ProtNLM"/>
    </source>
</evidence>
<keyword evidence="1" id="KW-1133">Transmembrane helix</keyword>
<dbReference type="InterPro" id="IPR027268">
    <property type="entry name" value="Peptidase_M4/M1_CTD_sf"/>
</dbReference>
<dbReference type="AlphaFoldDB" id="A0A1J1E6P1"/>
<dbReference type="OrthoDB" id="9813075at2"/>
<name>A0A1J1E6P1_9FLAO</name>
<evidence type="ECO:0000313" key="2">
    <source>
        <dbReference type="EMBL" id="BAV95006.1"/>
    </source>
</evidence>
<dbReference type="RefSeq" id="WP_096686453.1">
    <property type="nucleotide sequence ID" value="NZ_AP014564.1"/>
</dbReference>
<protein>
    <recommendedName>
        <fullName evidence="4">Aminopeptidase N</fullName>
    </recommendedName>
</protein>
<proteinExistence type="predicted"/>
<gene>
    <name evidence="2" type="ORF">JBKA6_0993</name>
</gene>
<dbReference type="EMBL" id="AP014564">
    <property type="protein sequence ID" value="BAV95006.1"/>
    <property type="molecule type" value="Genomic_DNA"/>
</dbReference>
<feature type="transmembrane region" description="Helical" evidence="1">
    <location>
        <begin position="12"/>
        <end position="30"/>
    </location>
</feature>
<organism evidence="2 3">
    <name type="scientific">Ichthyobacterium seriolicida</name>
    <dbReference type="NCBI Taxonomy" id="242600"/>
    <lineage>
        <taxon>Bacteria</taxon>
        <taxon>Pseudomonadati</taxon>
        <taxon>Bacteroidota</taxon>
        <taxon>Flavobacteriia</taxon>
        <taxon>Flavobacteriales</taxon>
        <taxon>Ichthyobacteriaceae</taxon>
        <taxon>Ichthyobacterium</taxon>
    </lineage>
</organism>
<evidence type="ECO:0000256" key="1">
    <source>
        <dbReference type="SAM" id="Phobius"/>
    </source>
</evidence>
<dbReference type="Proteomes" id="UP000243197">
    <property type="component" value="Chromosome"/>
</dbReference>
<accession>A0A1J1E6P1</accession>
<keyword evidence="1" id="KW-0472">Membrane</keyword>
<reference evidence="2 3" key="1">
    <citation type="submission" date="2014-03" db="EMBL/GenBank/DDBJ databases">
        <title>complete genome sequence of Flavobacteriaceae bacterium JBKA-6.</title>
        <authorList>
            <person name="Takano T."/>
            <person name="Nakamura Y."/>
            <person name="Takuma S."/>
            <person name="Yasuike M."/>
            <person name="Matsuyama T."/>
            <person name="Sakai T."/>
            <person name="Fujiwara A."/>
            <person name="Kimoto K."/>
            <person name="Fukuda Y."/>
            <person name="Kondo H."/>
            <person name="Hirono I."/>
            <person name="Nakayasu C."/>
        </authorList>
    </citation>
    <scope>NUCLEOTIDE SEQUENCE [LARGE SCALE GENOMIC DNA]</scope>
    <source>
        <strain evidence="2 3">JBKA-6</strain>
    </source>
</reference>
<evidence type="ECO:0000313" key="3">
    <source>
        <dbReference type="Proteomes" id="UP000243197"/>
    </source>
</evidence>
<keyword evidence="1" id="KW-0812">Transmembrane</keyword>